<dbReference type="EMBL" id="LIAE01009537">
    <property type="protein sequence ID" value="PAV69364.1"/>
    <property type="molecule type" value="Genomic_DNA"/>
</dbReference>
<gene>
    <name evidence="1" type="ORF">WR25_25823</name>
</gene>
<organism evidence="1 2">
    <name type="scientific">Diploscapter pachys</name>
    <dbReference type="NCBI Taxonomy" id="2018661"/>
    <lineage>
        <taxon>Eukaryota</taxon>
        <taxon>Metazoa</taxon>
        <taxon>Ecdysozoa</taxon>
        <taxon>Nematoda</taxon>
        <taxon>Chromadorea</taxon>
        <taxon>Rhabditida</taxon>
        <taxon>Rhabditina</taxon>
        <taxon>Rhabditomorpha</taxon>
        <taxon>Rhabditoidea</taxon>
        <taxon>Rhabditidae</taxon>
        <taxon>Diploscapter</taxon>
    </lineage>
</organism>
<sequence>MMDLHRTGTGDESLVILQSLLCLLREKNVLSRADIEELTERVAMRAAQAERDPLPCCAEATRAAATEMARIGQYVGQHYGGKHRRADRIGQQVGRSGQTRRRCGFGQAIIPHFFGQRVGYFDVEPVGCDPLHLPDYPDQYGLCTRFARNQLDRDARVENDHPASRASRIYGVLSTAAASGGVIAHRPWTSVRSASPSNRTLGRACASASRNSASKDRPLALATRRNRSTALLQVPSAEQFRDLHRVQCRTLAQIVADAPQRQPVLHGRILTHAADIGRVVARRLDGRRVSAVLMLVDQHDAGGFAQDTLGVLGGNLVFELDIQRLGMADEHRHAHAGRGYLDLGIEDLLGLDHHFPLFLGGSVVQEAVDHATGVTILDLVALAAARRQHRDLVRGEVAFGEDVDHLAPDIARRARDHHPITHHVLQFSVRRLIRLRGNVHRLS</sequence>
<evidence type="ECO:0000313" key="1">
    <source>
        <dbReference type="EMBL" id="PAV69364.1"/>
    </source>
</evidence>
<keyword evidence="2" id="KW-1185">Reference proteome</keyword>
<reference evidence="1 2" key="1">
    <citation type="journal article" date="2017" name="Curr. Biol.">
        <title>Genome architecture and evolution of a unichromosomal asexual nematode.</title>
        <authorList>
            <person name="Fradin H."/>
            <person name="Zegar C."/>
            <person name="Gutwein M."/>
            <person name="Lucas J."/>
            <person name="Kovtun M."/>
            <person name="Corcoran D."/>
            <person name="Baugh L.R."/>
            <person name="Kiontke K."/>
            <person name="Gunsalus K."/>
            <person name="Fitch D.H."/>
            <person name="Piano F."/>
        </authorList>
    </citation>
    <scope>NUCLEOTIDE SEQUENCE [LARGE SCALE GENOMIC DNA]</scope>
    <source>
        <strain evidence="1">PF1309</strain>
    </source>
</reference>
<dbReference type="Proteomes" id="UP000218231">
    <property type="component" value="Unassembled WGS sequence"/>
</dbReference>
<proteinExistence type="predicted"/>
<comment type="caution">
    <text evidence="1">The sequence shown here is derived from an EMBL/GenBank/DDBJ whole genome shotgun (WGS) entry which is preliminary data.</text>
</comment>
<dbReference type="AlphaFoldDB" id="A0A2A2K5Y3"/>
<evidence type="ECO:0000313" key="2">
    <source>
        <dbReference type="Proteomes" id="UP000218231"/>
    </source>
</evidence>
<accession>A0A2A2K5Y3</accession>
<protein>
    <submittedName>
        <fullName evidence="1">Uncharacterized protein</fullName>
    </submittedName>
</protein>
<name>A0A2A2K5Y3_9BILA</name>